<evidence type="ECO:0000313" key="10">
    <source>
        <dbReference type="EMBL" id="AEP30945.1"/>
    </source>
</evidence>
<evidence type="ECO:0000256" key="2">
    <source>
        <dbReference type="ARBA" id="ARBA00022723"/>
    </source>
</evidence>
<dbReference type="InterPro" id="IPR032854">
    <property type="entry name" value="ALKBH3"/>
</dbReference>
<dbReference type="GO" id="GO:0006307">
    <property type="term" value="P:DNA alkylation repair"/>
    <property type="evidence" value="ECO:0007669"/>
    <property type="project" value="InterPro"/>
</dbReference>
<proteinExistence type="predicted"/>
<dbReference type="GO" id="GO:0051213">
    <property type="term" value="F:dioxygenase activity"/>
    <property type="evidence" value="ECO:0007669"/>
    <property type="project" value="UniProtKB-KW"/>
</dbReference>
<evidence type="ECO:0000256" key="4">
    <source>
        <dbReference type="ARBA" id="ARBA00022842"/>
    </source>
</evidence>
<keyword evidence="4" id="KW-0460">Magnesium</keyword>
<dbReference type="KEGG" id="gni:GNIT_2848"/>
<keyword evidence="7" id="KW-0408">Iron</keyword>
<name>G4QMJ3_GLANF</name>
<comment type="cofactor">
    <cofactor evidence="1">
        <name>Fe(2+)</name>
        <dbReference type="ChEBI" id="CHEBI:29033"/>
    </cofactor>
</comment>
<dbReference type="Gene3D" id="2.60.120.590">
    <property type="entry name" value="Alpha-ketoglutarate-dependent dioxygenase AlkB-like"/>
    <property type="match status" value="1"/>
</dbReference>
<dbReference type="HOGENOM" id="CLU_048788_5_2_6"/>
<accession>G4QMJ3</accession>
<dbReference type="PANTHER" id="PTHR31212">
    <property type="entry name" value="ALPHA-KETOGLUTARATE-DEPENDENT DIOXYGENASE ALKB HOMOLOG 3"/>
    <property type="match status" value="1"/>
</dbReference>
<sequence>MADAKVQYLANWLDNKTADSLYELFQRELDWSEGLIKIFGKTVKIPRLQAWYGDAGTDYEYSGVKMSPLPWQDDLHKLKVKCERQCGSSFNSVLANFYRYGKDSMGMHSDNEPELGPEPIIASVSLGEARNFDFKHKVNGEKFRLPLEHGSLLIMSGKTQKYWQHGIAKTKKQIEPRLNFTFRKIMV</sequence>
<evidence type="ECO:0000256" key="6">
    <source>
        <dbReference type="ARBA" id="ARBA00023002"/>
    </source>
</evidence>
<dbReference type="InterPro" id="IPR005123">
    <property type="entry name" value="Oxoglu/Fe-dep_dioxygenase_dom"/>
</dbReference>
<dbReference type="PANTHER" id="PTHR31212:SF4">
    <property type="entry name" value="ALPHA-KETOGLUTARATE-DEPENDENT DIOXYGENASE ALKB HOMOLOG 3"/>
    <property type="match status" value="1"/>
</dbReference>
<dbReference type="EMBL" id="CP003060">
    <property type="protein sequence ID" value="AEP30945.1"/>
    <property type="molecule type" value="Genomic_DNA"/>
</dbReference>
<evidence type="ECO:0000256" key="3">
    <source>
        <dbReference type="ARBA" id="ARBA00022763"/>
    </source>
</evidence>
<evidence type="ECO:0000256" key="7">
    <source>
        <dbReference type="ARBA" id="ARBA00023004"/>
    </source>
</evidence>
<dbReference type="SUPFAM" id="SSF51197">
    <property type="entry name" value="Clavaminate synthase-like"/>
    <property type="match status" value="1"/>
</dbReference>
<dbReference type="GO" id="GO:0032451">
    <property type="term" value="F:demethylase activity"/>
    <property type="evidence" value="ECO:0007669"/>
    <property type="project" value="UniProtKB-ARBA"/>
</dbReference>
<dbReference type="FunFam" id="2.60.120.590:FF:000004">
    <property type="entry name" value="DNA oxidative demethylase ALKBH2"/>
    <property type="match status" value="1"/>
</dbReference>
<dbReference type="GO" id="GO:0016705">
    <property type="term" value="F:oxidoreductase activity, acting on paired donors, with incorporation or reduction of molecular oxygen"/>
    <property type="evidence" value="ECO:0007669"/>
    <property type="project" value="UniProtKB-ARBA"/>
</dbReference>
<keyword evidence="2" id="KW-0479">Metal-binding</keyword>
<dbReference type="Pfam" id="PF13532">
    <property type="entry name" value="2OG-FeII_Oxy_2"/>
    <property type="match status" value="1"/>
</dbReference>
<keyword evidence="6" id="KW-0560">Oxidoreductase</keyword>
<keyword evidence="3" id="KW-0227">DNA damage</keyword>
<evidence type="ECO:0000256" key="1">
    <source>
        <dbReference type="ARBA" id="ARBA00001954"/>
    </source>
</evidence>
<reference evidence="10 11" key="1">
    <citation type="journal article" date="2011" name="J. Bacteriol.">
        <title>Complete genome sequence of seawater bacterium Glaciecola nitratireducens FR1064T.</title>
        <authorList>
            <person name="Bian F."/>
            <person name="Qin Q.L."/>
            <person name="Xie B.B."/>
            <person name="Shu Y.L."/>
            <person name="Zhang X.Y."/>
            <person name="Yu Y."/>
            <person name="Chen B."/>
            <person name="Chen X.L."/>
            <person name="Zhou B.C."/>
            <person name="Zhang Y.Z."/>
        </authorList>
    </citation>
    <scope>NUCLEOTIDE SEQUENCE [LARGE SCALE GENOMIC DNA]</scope>
    <source>
        <strain evidence="11">JCM 12485 / KCTC 12276 / FR1064</strain>
    </source>
</reference>
<keyword evidence="5" id="KW-0223">Dioxygenase</keyword>
<dbReference type="eggNOG" id="COG3145">
    <property type="taxonomic scope" value="Bacteria"/>
</dbReference>
<dbReference type="STRING" id="1085623.GNIT_2848"/>
<evidence type="ECO:0000259" key="9">
    <source>
        <dbReference type="PROSITE" id="PS51471"/>
    </source>
</evidence>
<dbReference type="InterPro" id="IPR027450">
    <property type="entry name" value="AlkB-like"/>
</dbReference>
<dbReference type="GO" id="GO:0046872">
    <property type="term" value="F:metal ion binding"/>
    <property type="evidence" value="ECO:0007669"/>
    <property type="project" value="UniProtKB-KW"/>
</dbReference>
<gene>
    <name evidence="10" type="ordered locus">GNIT_2848</name>
</gene>
<evidence type="ECO:0000256" key="5">
    <source>
        <dbReference type="ARBA" id="ARBA00022964"/>
    </source>
</evidence>
<evidence type="ECO:0000313" key="11">
    <source>
        <dbReference type="Proteomes" id="UP000009282"/>
    </source>
</evidence>
<dbReference type="Proteomes" id="UP000009282">
    <property type="component" value="Chromosome"/>
</dbReference>
<dbReference type="InterPro" id="IPR037151">
    <property type="entry name" value="AlkB-like_sf"/>
</dbReference>
<dbReference type="GO" id="GO:0016787">
    <property type="term" value="F:hydrolase activity"/>
    <property type="evidence" value="ECO:0007669"/>
    <property type="project" value="UniProtKB-ARBA"/>
</dbReference>
<evidence type="ECO:0000256" key="8">
    <source>
        <dbReference type="ARBA" id="ARBA00023204"/>
    </source>
</evidence>
<dbReference type="PROSITE" id="PS51471">
    <property type="entry name" value="FE2OG_OXY"/>
    <property type="match status" value="1"/>
</dbReference>
<dbReference type="AlphaFoldDB" id="G4QMJ3"/>
<keyword evidence="8" id="KW-0234">DNA repair</keyword>
<keyword evidence="11" id="KW-1185">Reference proteome</keyword>
<dbReference type="GO" id="GO:0140097">
    <property type="term" value="F:catalytic activity, acting on DNA"/>
    <property type="evidence" value="ECO:0007669"/>
    <property type="project" value="UniProtKB-ARBA"/>
</dbReference>
<organism evidence="10 11">
    <name type="scientific">Glaciecola nitratireducens (strain JCM 12485 / KCTC 12276 / FR1064)</name>
    <dbReference type="NCBI Taxonomy" id="1085623"/>
    <lineage>
        <taxon>Bacteria</taxon>
        <taxon>Pseudomonadati</taxon>
        <taxon>Pseudomonadota</taxon>
        <taxon>Gammaproteobacteria</taxon>
        <taxon>Alteromonadales</taxon>
        <taxon>Alteromonadaceae</taxon>
        <taxon>Brumicola</taxon>
    </lineage>
</organism>
<protein>
    <submittedName>
        <fullName evidence="10">Alkylated DNA repair protein</fullName>
    </submittedName>
</protein>
<feature type="domain" description="Fe2OG dioxygenase" evidence="9">
    <location>
        <begin position="89"/>
        <end position="186"/>
    </location>
</feature>